<dbReference type="GO" id="GO:0006777">
    <property type="term" value="P:Mo-molybdopterin cofactor biosynthetic process"/>
    <property type="evidence" value="ECO:0007669"/>
    <property type="project" value="UniProtKB-UniRule"/>
</dbReference>
<evidence type="ECO:0000256" key="3">
    <source>
        <dbReference type="ARBA" id="ARBA00012575"/>
    </source>
</evidence>
<dbReference type="InterPro" id="IPR002820">
    <property type="entry name" value="Mopterin_CF_biosynth-C_dom"/>
</dbReference>
<organism evidence="9 10">
    <name type="scientific">Defluviicoccus vanus</name>
    <dbReference type="NCBI Taxonomy" id="111831"/>
    <lineage>
        <taxon>Bacteria</taxon>
        <taxon>Pseudomonadati</taxon>
        <taxon>Pseudomonadota</taxon>
        <taxon>Alphaproteobacteria</taxon>
        <taxon>Rhodospirillales</taxon>
        <taxon>Rhodospirillaceae</taxon>
        <taxon>Defluviicoccus</taxon>
    </lineage>
</organism>
<dbReference type="InterPro" id="IPR050105">
    <property type="entry name" value="MoCo_biosynth_MoaA/MoaC"/>
</dbReference>
<evidence type="ECO:0000313" key="10">
    <source>
        <dbReference type="Proteomes" id="UP000516369"/>
    </source>
</evidence>
<keyword evidence="10" id="KW-1185">Reference proteome</keyword>
<dbReference type="PANTHER" id="PTHR22960">
    <property type="entry name" value="MOLYBDOPTERIN COFACTOR SYNTHESIS PROTEIN A"/>
    <property type="match status" value="1"/>
</dbReference>
<dbReference type="AlphaFoldDB" id="A0A7H1N4Z7"/>
<gene>
    <name evidence="7 9" type="primary">moaC</name>
    <name evidence="9" type="ORF">HQ394_17505</name>
</gene>
<comment type="function">
    <text evidence="6 7">Catalyzes the conversion of (8S)-3',8-cyclo-7,8-dihydroguanosine 5'-triphosphate to cyclic pyranopterin monophosphate (cPMP).</text>
</comment>
<evidence type="ECO:0000256" key="7">
    <source>
        <dbReference type="HAMAP-Rule" id="MF_01224"/>
    </source>
</evidence>
<evidence type="ECO:0000259" key="8">
    <source>
        <dbReference type="Pfam" id="PF01967"/>
    </source>
</evidence>
<dbReference type="SUPFAM" id="SSF55040">
    <property type="entry name" value="Molybdenum cofactor biosynthesis protein C, MoaC"/>
    <property type="match status" value="1"/>
</dbReference>
<feature type="domain" description="Molybdopterin cofactor biosynthesis C (MoaC)" evidence="8">
    <location>
        <begin position="15"/>
        <end position="150"/>
    </location>
</feature>
<feature type="binding site" evidence="7">
    <location>
        <begin position="75"/>
        <end position="77"/>
    </location>
    <ligand>
        <name>substrate</name>
    </ligand>
</feature>
<dbReference type="NCBIfam" id="NF006870">
    <property type="entry name" value="PRK09364.1"/>
    <property type="match status" value="1"/>
</dbReference>
<comment type="subunit">
    <text evidence="7">Homohexamer; trimer of dimers.</text>
</comment>
<keyword evidence="4 7" id="KW-0501">Molybdenum cofactor biosynthesis</keyword>
<dbReference type="InterPro" id="IPR036522">
    <property type="entry name" value="MoaC_sf"/>
</dbReference>
<dbReference type="Proteomes" id="UP000516369">
    <property type="component" value="Chromosome"/>
</dbReference>
<dbReference type="InterPro" id="IPR023045">
    <property type="entry name" value="MoaC"/>
</dbReference>
<dbReference type="UniPathway" id="UPA00344"/>
<sequence>MSQLSHLDRDGQPRMVDVAAKPVTARSATAAASVYLNEEAFALAVEGVSAKGNVFAVARIAGIMAAKRTAELIPLCHPLPLSHVSVDFDTDAVERCIRIRATCHVSAQTGVEMEAMTAASVAALTIYDMCKAVDRTIRIADLRLIAKSGGRSGSFVAA</sequence>
<evidence type="ECO:0000256" key="5">
    <source>
        <dbReference type="ARBA" id="ARBA00023239"/>
    </source>
</evidence>
<comment type="similarity">
    <text evidence="7">Belongs to the MoaC family.</text>
</comment>
<dbReference type="InterPro" id="IPR047594">
    <property type="entry name" value="MoaC_bact/euk"/>
</dbReference>
<protein>
    <recommendedName>
        <fullName evidence="3 7">Cyclic pyranopterin monophosphate synthase</fullName>
        <ecNumber evidence="3 7">4.6.1.17</ecNumber>
    </recommendedName>
    <alternativeName>
        <fullName evidence="7">Molybdenum cofactor biosynthesis protein C</fullName>
    </alternativeName>
</protein>
<reference evidence="9 10" key="1">
    <citation type="submission" date="2020-05" db="EMBL/GenBank/DDBJ databases">
        <title>Complete closed genome sequence of Defluviicoccus vanus.</title>
        <authorList>
            <person name="Bessarab I."/>
            <person name="Arumugam K."/>
            <person name="Maszenan A.M."/>
            <person name="Seviour R.J."/>
            <person name="Williams R.B."/>
        </authorList>
    </citation>
    <scope>NUCLEOTIDE SEQUENCE [LARGE SCALE GENOMIC DNA]</scope>
    <source>
        <strain evidence="9 10">Ben 114</strain>
    </source>
</reference>
<name>A0A7H1N4Z7_9PROT</name>
<evidence type="ECO:0000256" key="2">
    <source>
        <dbReference type="ARBA" id="ARBA00005046"/>
    </source>
</evidence>
<keyword evidence="5 7" id="KW-0456">Lyase</keyword>
<evidence type="ECO:0000313" key="9">
    <source>
        <dbReference type="EMBL" id="QNT70783.1"/>
    </source>
</evidence>
<feature type="active site" evidence="7">
    <location>
        <position position="128"/>
    </location>
</feature>
<dbReference type="GO" id="GO:0061799">
    <property type="term" value="F:cyclic pyranopterin monophosphate synthase activity"/>
    <property type="evidence" value="ECO:0007669"/>
    <property type="project" value="UniProtKB-UniRule"/>
</dbReference>
<evidence type="ECO:0000256" key="1">
    <source>
        <dbReference type="ARBA" id="ARBA00001637"/>
    </source>
</evidence>
<proteinExistence type="inferred from homology"/>
<comment type="catalytic activity">
    <reaction evidence="1 7">
        <text>(8S)-3',8-cyclo-7,8-dihydroguanosine 5'-triphosphate = cyclic pyranopterin phosphate + diphosphate</text>
        <dbReference type="Rhea" id="RHEA:49580"/>
        <dbReference type="ChEBI" id="CHEBI:33019"/>
        <dbReference type="ChEBI" id="CHEBI:59648"/>
        <dbReference type="ChEBI" id="CHEBI:131766"/>
        <dbReference type="EC" id="4.6.1.17"/>
    </reaction>
</comment>
<comment type="pathway">
    <text evidence="2 7">Cofactor biosynthesis; molybdopterin biosynthesis.</text>
</comment>
<dbReference type="Pfam" id="PF01967">
    <property type="entry name" value="MoaC"/>
    <property type="match status" value="1"/>
</dbReference>
<dbReference type="KEGG" id="dvn:HQ394_17505"/>
<dbReference type="HAMAP" id="MF_01224_B">
    <property type="entry name" value="MoaC_B"/>
    <property type="match status" value="1"/>
</dbReference>
<dbReference type="RefSeq" id="WP_190261250.1">
    <property type="nucleotide sequence ID" value="NZ_CP053923.1"/>
</dbReference>
<dbReference type="CDD" id="cd01420">
    <property type="entry name" value="MoaC_PE"/>
    <property type="match status" value="1"/>
</dbReference>
<accession>A0A7H1N4Z7</accession>
<dbReference type="NCBIfam" id="TIGR00581">
    <property type="entry name" value="moaC"/>
    <property type="match status" value="1"/>
</dbReference>
<dbReference type="EC" id="4.6.1.17" evidence="3 7"/>
<dbReference type="Gene3D" id="3.30.70.640">
    <property type="entry name" value="Molybdopterin cofactor biosynthesis C (MoaC) domain"/>
    <property type="match status" value="1"/>
</dbReference>
<evidence type="ECO:0000256" key="4">
    <source>
        <dbReference type="ARBA" id="ARBA00023150"/>
    </source>
</evidence>
<feature type="binding site" evidence="7">
    <location>
        <begin position="113"/>
        <end position="114"/>
    </location>
    <ligand>
        <name>substrate</name>
    </ligand>
</feature>
<dbReference type="EMBL" id="CP053923">
    <property type="protein sequence ID" value="QNT70783.1"/>
    <property type="molecule type" value="Genomic_DNA"/>
</dbReference>
<dbReference type="PANTHER" id="PTHR22960:SF29">
    <property type="entry name" value="CYCLIC PYRANOPTERIN MONOPHOSPHATE SYNTHASE"/>
    <property type="match status" value="1"/>
</dbReference>
<evidence type="ECO:0000256" key="6">
    <source>
        <dbReference type="ARBA" id="ARBA00055087"/>
    </source>
</evidence>